<dbReference type="SUPFAM" id="SSF55874">
    <property type="entry name" value="ATPase domain of HSP90 chaperone/DNA topoisomerase II/histidine kinase"/>
    <property type="match status" value="1"/>
</dbReference>
<dbReference type="PRINTS" id="PR00344">
    <property type="entry name" value="BCTRLSENSOR"/>
</dbReference>
<dbReference type="Gene3D" id="1.10.287.130">
    <property type="match status" value="1"/>
</dbReference>
<dbReference type="Gene3D" id="3.30.565.10">
    <property type="entry name" value="Histidine kinase-like ATPase, C-terminal domain"/>
    <property type="match status" value="1"/>
</dbReference>
<comment type="catalytic activity">
    <reaction evidence="1">
        <text>ATP + protein L-histidine = ADP + protein N-phospho-L-histidine.</text>
        <dbReference type="EC" id="2.7.13.3"/>
    </reaction>
</comment>
<proteinExistence type="predicted"/>
<feature type="domain" description="Histidine kinase" evidence="11">
    <location>
        <begin position="200"/>
        <end position="432"/>
    </location>
</feature>
<dbReference type="PANTHER" id="PTHR45453">
    <property type="entry name" value="PHOSPHATE REGULON SENSOR PROTEIN PHOR"/>
    <property type="match status" value="1"/>
</dbReference>
<evidence type="ECO:0000256" key="2">
    <source>
        <dbReference type="ARBA" id="ARBA00004236"/>
    </source>
</evidence>
<dbReference type="SMART" id="SM00388">
    <property type="entry name" value="HisKA"/>
    <property type="match status" value="1"/>
</dbReference>
<accession>A0A261G481</accession>
<dbReference type="SMART" id="SM00387">
    <property type="entry name" value="HATPase_c"/>
    <property type="match status" value="1"/>
</dbReference>
<dbReference type="GO" id="GO:0000155">
    <property type="term" value="F:phosphorelay sensor kinase activity"/>
    <property type="evidence" value="ECO:0007669"/>
    <property type="project" value="InterPro"/>
</dbReference>
<feature type="transmembrane region" description="Helical" evidence="10">
    <location>
        <begin position="6"/>
        <end position="29"/>
    </location>
</feature>
<evidence type="ECO:0000256" key="5">
    <source>
        <dbReference type="ARBA" id="ARBA00022679"/>
    </source>
</evidence>
<keyword evidence="10" id="KW-0472">Membrane</keyword>
<feature type="region of interest" description="Disordered" evidence="9">
    <location>
        <begin position="453"/>
        <end position="472"/>
    </location>
</feature>
<evidence type="ECO:0000256" key="8">
    <source>
        <dbReference type="ARBA" id="ARBA00039401"/>
    </source>
</evidence>
<gene>
    <name evidence="12" type="ORF">BAQU_1564</name>
</gene>
<evidence type="ECO:0000256" key="7">
    <source>
        <dbReference type="ARBA" id="ARBA00023012"/>
    </source>
</evidence>
<dbReference type="PROSITE" id="PS50109">
    <property type="entry name" value="HIS_KIN"/>
    <property type="match status" value="1"/>
</dbReference>
<dbReference type="FunFam" id="3.30.565.10:FF:000006">
    <property type="entry name" value="Sensor histidine kinase WalK"/>
    <property type="match status" value="1"/>
</dbReference>
<dbReference type="GO" id="GO:0005886">
    <property type="term" value="C:plasma membrane"/>
    <property type="evidence" value="ECO:0007669"/>
    <property type="project" value="UniProtKB-SubCell"/>
</dbReference>
<dbReference type="Pfam" id="PF02518">
    <property type="entry name" value="HATPase_c"/>
    <property type="match status" value="1"/>
</dbReference>
<comment type="caution">
    <text evidence="12">The sequence shown here is derived from an EMBL/GenBank/DDBJ whole genome shotgun (WGS) entry which is preliminary data.</text>
</comment>
<dbReference type="AlphaFoldDB" id="A0A261G481"/>
<evidence type="ECO:0000313" key="12">
    <source>
        <dbReference type="EMBL" id="OZG65826.1"/>
    </source>
</evidence>
<keyword evidence="5" id="KW-0808">Transferase</keyword>
<evidence type="ECO:0000256" key="6">
    <source>
        <dbReference type="ARBA" id="ARBA00022777"/>
    </source>
</evidence>
<dbReference type="OrthoDB" id="9813151at2"/>
<dbReference type="InterPro" id="IPR036097">
    <property type="entry name" value="HisK_dim/P_sf"/>
</dbReference>
<dbReference type="SUPFAM" id="SSF47384">
    <property type="entry name" value="Homodimeric domain of signal transducing histidine kinase"/>
    <property type="match status" value="1"/>
</dbReference>
<dbReference type="EC" id="2.7.13.3" evidence="3"/>
<keyword evidence="13" id="KW-1185">Reference proteome</keyword>
<dbReference type="CDD" id="cd00082">
    <property type="entry name" value="HisKA"/>
    <property type="match status" value="1"/>
</dbReference>
<keyword evidence="4" id="KW-0597">Phosphoprotein</keyword>
<evidence type="ECO:0000259" key="11">
    <source>
        <dbReference type="PROSITE" id="PS50109"/>
    </source>
</evidence>
<organism evidence="12 13">
    <name type="scientific">Bifidobacterium aquikefiri</name>
    <dbReference type="NCBI Taxonomy" id="1653207"/>
    <lineage>
        <taxon>Bacteria</taxon>
        <taxon>Bacillati</taxon>
        <taxon>Actinomycetota</taxon>
        <taxon>Actinomycetes</taxon>
        <taxon>Bifidobacteriales</taxon>
        <taxon>Bifidobacteriaceae</taxon>
        <taxon>Bifidobacterium</taxon>
    </lineage>
</organism>
<dbReference type="GO" id="GO:0004721">
    <property type="term" value="F:phosphoprotein phosphatase activity"/>
    <property type="evidence" value="ECO:0007669"/>
    <property type="project" value="TreeGrafter"/>
</dbReference>
<keyword evidence="6 12" id="KW-0418">Kinase</keyword>
<keyword evidence="10" id="KW-1133">Transmembrane helix</keyword>
<evidence type="ECO:0000313" key="13">
    <source>
        <dbReference type="Proteomes" id="UP000216451"/>
    </source>
</evidence>
<protein>
    <recommendedName>
        <fullName evidence="8">Sensor-like histidine kinase SenX3</fullName>
        <ecNumber evidence="3">2.7.13.3</ecNumber>
    </recommendedName>
</protein>
<evidence type="ECO:0000256" key="10">
    <source>
        <dbReference type="SAM" id="Phobius"/>
    </source>
</evidence>
<sequence>MQIGILTWQIGLAAAMAVLVICLLFWGFYRLGASRTAKRDAACDERRDSIFGKTVVTAQAERGLIQIMYGGVIVLGPERAVEYASPVVEELKLIDNGRLISEELIDMLNQTTADGVLREREIECDRNGYADPAAKPGSVASLHSQGISGLGVQPGTVLPSKKVNLRVRVGRVAGEIYAILIQDTSEQRSFERMRRDFVTNVSHELKTPAGAIALLAETVSDASDDPDAVRYFSGRISKESERLTGLVGRLIELQKAEETLDISDDKQTNVLDTVADAIRENLVQAESKQIEIMLSMNGQRIAVDDETHAKDCPSPVLIVSNADALKTAVKNLVENAIRYSPVKTHVAVGIVADDQNIRIKVVDQGIGIPERSLSRVFERFYRVDPARSRETGGTGLGLSITKHCVQECGGTIAVWSREGEGSTFTITLPRHSKVNDVHETDVDAAAMKAAKAVEAEGKTGSVGNASKAARAQ</sequence>
<dbReference type="GO" id="GO:0016036">
    <property type="term" value="P:cellular response to phosphate starvation"/>
    <property type="evidence" value="ECO:0007669"/>
    <property type="project" value="TreeGrafter"/>
</dbReference>
<dbReference type="PANTHER" id="PTHR45453:SF1">
    <property type="entry name" value="PHOSPHATE REGULON SENSOR PROTEIN PHOR"/>
    <property type="match status" value="1"/>
</dbReference>
<keyword evidence="10" id="KW-0812">Transmembrane</keyword>
<evidence type="ECO:0000256" key="9">
    <source>
        <dbReference type="SAM" id="MobiDB-lite"/>
    </source>
</evidence>
<comment type="subcellular location">
    <subcellularLocation>
        <location evidence="2">Cell membrane</location>
    </subcellularLocation>
</comment>
<dbReference type="InterPro" id="IPR005467">
    <property type="entry name" value="His_kinase_dom"/>
</dbReference>
<dbReference type="InterPro" id="IPR004358">
    <property type="entry name" value="Sig_transdc_His_kin-like_C"/>
</dbReference>
<dbReference type="Proteomes" id="UP000216451">
    <property type="component" value="Unassembled WGS sequence"/>
</dbReference>
<evidence type="ECO:0000256" key="1">
    <source>
        <dbReference type="ARBA" id="ARBA00000085"/>
    </source>
</evidence>
<evidence type="ECO:0000256" key="4">
    <source>
        <dbReference type="ARBA" id="ARBA00022553"/>
    </source>
</evidence>
<dbReference type="InterPro" id="IPR003661">
    <property type="entry name" value="HisK_dim/P_dom"/>
</dbReference>
<dbReference type="Pfam" id="PF00512">
    <property type="entry name" value="HisKA"/>
    <property type="match status" value="1"/>
</dbReference>
<evidence type="ECO:0000256" key="3">
    <source>
        <dbReference type="ARBA" id="ARBA00012438"/>
    </source>
</evidence>
<name>A0A261G481_9BIFI</name>
<dbReference type="InterPro" id="IPR050351">
    <property type="entry name" value="BphY/WalK/GraS-like"/>
</dbReference>
<dbReference type="EMBL" id="MWXA01000007">
    <property type="protein sequence ID" value="OZG65826.1"/>
    <property type="molecule type" value="Genomic_DNA"/>
</dbReference>
<reference evidence="12 13" key="1">
    <citation type="journal article" date="2017" name="BMC Genomics">
        <title>Comparative genomic and phylogenomic analyses of the Bifidobacteriaceae family.</title>
        <authorList>
            <person name="Lugli G.A."/>
            <person name="Milani C."/>
            <person name="Turroni F."/>
            <person name="Duranti S."/>
            <person name="Mancabelli L."/>
            <person name="Mangifesta M."/>
            <person name="Ferrario C."/>
            <person name="Modesto M."/>
            <person name="Mattarelli P."/>
            <person name="Jiri K."/>
            <person name="van Sinderen D."/>
            <person name="Ventura M."/>
        </authorList>
    </citation>
    <scope>NUCLEOTIDE SEQUENCE [LARGE SCALE GENOMIC DNA]</scope>
    <source>
        <strain evidence="12 13">LMG 28769</strain>
    </source>
</reference>
<dbReference type="InterPro" id="IPR003594">
    <property type="entry name" value="HATPase_dom"/>
</dbReference>
<dbReference type="CDD" id="cd00075">
    <property type="entry name" value="HATPase"/>
    <property type="match status" value="1"/>
</dbReference>
<dbReference type="InterPro" id="IPR036890">
    <property type="entry name" value="HATPase_C_sf"/>
</dbReference>
<keyword evidence="7" id="KW-0902">Two-component regulatory system</keyword>